<dbReference type="EMBL" id="LFXA01000007">
    <property type="protein sequence ID" value="KNB52331.1"/>
    <property type="molecule type" value="Genomic_DNA"/>
</dbReference>
<protein>
    <submittedName>
        <fullName evidence="3">Carbohydrate-binding protein</fullName>
    </submittedName>
</protein>
<evidence type="ECO:0000313" key="4">
    <source>
        <dbReference type="Proteomes" id="UP000037288"/>
    </source>
</evidence>
<dbReference type="Proteomes" id="UP000037288">
    <property type="component" value="Unassembled WGS sequence"/>
</dbReference>
<comment type="caution">
    <text evidence="3">The sequence shown here is derived from an EMBL/GenBank/DDBJ whole genome shotgun (WGS) entry which is preliminary data.</text>
</comment>
<dbReference type="PATRIC" id="fig|1678637.3.peg.2673"/>
<feature type="region of interest" description="Disordered" evidence="1">
    <location>
        <begin position="35"/>
        <end position="67"/>
    </location>
</feature>
<evidence type="ECO:0000313" key="3">
    <source>
        <dbReference type="EMBL" id="KNB52331.1"/>
    </source>
</evidence>
<organism evidence="3 4">
    <name type="scientific">Streptomyces caatingaensis</name>
    <dbReference type="NCBI Taxonomy" id="1678637"/>
    <lineage>
        <taxon>Bacteria</taxon>
        <taxon>Bacillati</taxon>
        <taxon>Actinomycetota</taxon>
        <taxon>Actinomycetes</taxon>
        <taxon>Kitasatosporales</taxon>
        <taxon>Streptomycetaceae</taxon>
        <taxon>Streptomyces</taxon>
    </lineage>
</organism>
<dbReference type="AlphaFoldDB" id="A0A0K9XGY8"/>
<name>A0A0K9XGY8_9ACTN</name>
<dbReference type="OrthoDB" id="4093285at2"/>
<keyword evidence="2" id="KW-0732">Signal</keyword>
<evidence type="ECO:0000256" key="1">
    <source>
        <dbReference type="SAM" id="MobiDB-lite"/>
    </source>
</evidence>
<gene>
    <name evidence="3" type="ORF">AC230_12395</name>
</gene>
<reference evidence="4" key="1">
    <citation type="submission" date="2015-07" db="EMBL/GenBank/DDBJ databases">
        <title>Draft genome sequence of Streptomyces sp. CMAA 1322, a bacterium isolated from Caatinga biome, from dry forest semiarid of Brazil.</title>
        <authorList>
            <person name="Santos S.N."/>
            <person name="Gacesa R."/>
            <person name="Taketani R.G."/>
            <person name="Long P.F."/>
            <person name="Melo I.S."/>
        </authorList>
    </citation>
    <scope>NUCLEOTIDE SEQUENCE [LARGE SCALE GENOMIC DNA]</scope>
    <source>
        <strain evidence="4">CMAA 1322</strain>
    </source>
</reference>
<sequence length="300" mass="33005">MSGRAHPFPHRHRSLPLALLVAALLLVPAALGAAPAAGDADRGPDPRAPHRGTVAAARTPDRSPARDRAVRAFAEGRRHRPRADLTHNWWGVFPQPGTHDGITATHSVDTSYRVSDPDNFTYSPTTKAQNSCMEVVTAYWNSGNELWAWDWCGSPGGPAKVVPLDADFLTTYSAAYGVQLVLDDAASNTWSAYLYNRRTAAWELLYRRSGKDRSGLSHGWDMFEVYASVDPATGVGWYCTEARRTVFDSSAIQLRRGGTWRPAGPAEAPWTEPDPQGRDFLCPPLKFVRAGANDHWTVRQ</sequence>
<keyword evidence="4" id="KW-1185">Reference proteome</keyword>
<feature type="signal peptide" evidence="2">
    <location>
        <begin position="1"/>
        <end position="33"/>
    </location>
</feature>
<feature type="chain" id="PRO_5038987610" evidence="2">
    <location>
        <begin position="34"/>
        <end position="300"/>
    </location>
</feature>
<dbReference type="RefSeq" id="WP_049716187.1">
    <property type="nucleotide sequence ID" value="NZ_LFXA01000007.1"/>
</dbReference>
<accession>A0A0K9XGY8</accession>
<evidence type="ECO:0000256" key="2">
    <source>
        <dbReference type="SAM" id="SignalP"/>
    </source>
</evidence>
<feature type="compositionally biased region" description="Basic and acidic residues" evidence="1">
    <location>
        <begin position="39"/>
        <end position="48"/>
    </location>
</feature>
<proteinExistence type="predicted"/>